<organism evidence="2 3">
    <name type="scientific">Nitzschia inconspicua</name>
    <dbReference type="NCBI Taxonomy" id="303405"/>
    <lineage>
        <taxon>Eukaryota</taxon>
        <taxon>Sar</taxon>
        <taxon>Stramenopiles</taxon>
        <taxon>Ochrophyta</taxon>
        <taxon>Bacillariophyta</taxon>
        <taxon>Bacillariophyceae</taxon>
        <taxon>Bacillariophycidae</taxon>
        <taxon>Bacillariales</taxon>
        <taxon>Bacillariaceae</taxon>
        <taxon>Nitzschia</taxon>
    </lineage>
</organism>
<name>A0A9K3KXF3_9STRA</name>
<dbReference type="Proteomes" id="UP000693970">
    <property type="component" value="Unassembled WGS sequence"/>
</dbReference>
<feature type="region of interest" description="Disordered" evidence="1">
    <location>
        <begin position="105"/>
        <end position="158"/>
    </location>
</feature>
<reference evidence="2" key="1">
    <citation type="journal article" date="2021" name="Sci. Rep.">
        <title>Diploid genomic architecture of Nitzschia inconspicua, an elite biomass production diatom.</title>
        <authorList>
            <person name="Oliver A."/>
            <person name="Podell S."/>
            <person name="Pinowska A."/>
            <person name="Traller J.C."/>
            <person name="Smith S.R."/>
            <person name="McClure R."/>
            <person name="Beliaev A."/>
            <person name="Bohutskyi P."/>
            <person name="Hill E.A."/>
            <person name="Rabines A."/>
            <person name="Zheng H."/>
            <person name="Allen L.Z."/>
            <person name="Kuo A."/>
            <person name="Grigoriev I.V."/>
            <person name="Allen A.E."/>
            <person name="Hazlebeck D."/>
            <person name="Allen E.E."/>
        </authorList>
    </citation>
    <scope>NUCLEOTIDE SEQUENCE</scope>
    <source>
        <strain evidence="2">Hildebrandi</strain>
    </source>
</reference>
<feature type="compositionally biased region" description="Low complexity" evidence="1">
    <location>
        <begin position="41"/>
        <end position="51"/>
    </location>
</feature>
<feature type="compositionally biased region" description="Basic and acidic residues" evidence="1">
    <location>
        <begin position="399"/>
        <end position="422"/>
    </location>
</feature>
<feature type="region of interest" description="Disordered" evidence="1">
    <location>
        <begin position="461"/>
        <end position="558"/>
    </location>
</feature>
<dbReference type="AlphaFoldDB" id="A0A9K3KXF3"/>
<feature type="region of interest" description="Disordered" evidence="1">
    <location>
        <begin position="190"/>
        <end position="423"/>
    </location>
</feature>
<comment type="caution">
    <text evidence="2">The sequence shown here is derived from an EMBL/GenBank/DDBJ whole genome shotgun (WGS) entry which is preliminary data.</text>
</comment>
<feature type="compositionally biased region" description="Polar residues" evidence="1">
    <location>
        <begin position="313"/>
        <end position="331"/>
    </location>
</feature>
<dbReference type="EMBL" id="JAGRRH010000018">
    <property type="protein sequence ID" value="KAG7351159.1"/>
    <property type="molecule type" value="Genomic_DNA"/>
</dbReference>
<feature type="compositionally biased region" description="Polar residues" evidence="1">
    <location>
        <begin position="535"/>
        <end position="558"/>
    </location>
</feature>
<accession>A0A9K3KXF3</accession>
<proteinExistence type="predicted"/>
<feature type="compositionally biased region" description="Polar residues" evidence="1">
    <location>
        <begin position="378"/>
        <end position="394"/>
    </location>
</feature>
<feature type="region of interest" description="Disordered" evidence="1">
    <location>
        <begin position="1"/>
        <end position="89"/>
    </location>
</feature>
<evidence type="ECO:0000256" key="1">
    <source>
        <dbReference type="SAM" id="MobiDB-lite"/>
    </source>
</evidence>
<feature type="compositionally biased region" description="Basic and acidic residues" evidence="1">
    <location>
        <begin position="191"/>
        <end position="212"/>
    </location>
</feature>
<protein>
    <submittedName>
        <fullName evidence="2">Uncharacterized protein</fullName>
    </submittedName>
</protein>
<feature type="compositionally biased region" description="Low complexity" evidence="1">
    <location>
        <begin position="144"/>
        <end position="157"/>
    </location>
</feature>
<evidence type="ECO:0000313" key="2">
    <source>
        <dbReference type="EMBL" id="KAG7351159.1"/>
    </source>
</evidence>
<reference evidence="2" key="2">
    <citation type="submission" date="2021-04" db="EMBL/GenBank/DDBJ databases">
        <authorList>
            <person name="Podell S."/>
        </authorList>
    </citation>
    <scope>NUCLEOTIDE SEQUENCE</scope>
    <source>
        <strain evidence="2">Hildebrandi</strain>
    </source>
</reference>
<keyword evidence="3" id="KW-1185">Reference proteome</keyword>
<evidence type="ECO:0000313" key="3">
    <source>
        <dbReference type="Proteomes" id="UP000693970"/>
    </source>
</evidence>
<feature type="compositionally biased region" description="Basic residues" evidence="1">
    <location>
        <begin position="480"/>
        <end position="497"/>
    </location>
</feature>
<feature type="compositionally biased region" description="Low complexity" evidence="1">
    <location>
        <begin position="59"/>
        <end position="71"/>
    </location>
</feature>
<gene>
    <name evidence="2" type="ORF">IV203_010519</name>
</gene>
<sequence length="558" mass="61182">MAQDEEDPFSVVKPQANNVKMSHYIKKHKQRREIEESSHGTNSTRSTTISNRTDDHSHPTSSNKSASSTNSGMLSGSTSDGSFANFGEEHHIDATAEDIAFGSDFGNGLEFGASGGETASARSRKTRGSRNDTSRKPKSGKHLSSTSSSEDGFFSSDPFAIFEEDAPVNFGEGDFGEKMFGDDLFGDFEIDNDKRGDFQENPRSNSHSESRRKERVPRRHHSSDGFDLAGMASIKSPGKPQSRRKMMADPAVQSKEPERSGPPMRTRSIRNRRASLDLSAHLKPSRPDDEQSMFSAQTEPADLTKPSRRNRRSSLGCTYSDGSLPGISSHSLALHPPPAPSDAPSQRGIPQRHKSSMGTAMDPRLGERRMRSRRVISDGTSSNMKDLFNGSTHEANVLPEDRSTSSHDNTKNKKWTNDRSRNQEMIMNMYKDGAVSKKNDQKHFGSSSDLGHDLEVLGIHEEDLFPSTTGDFSGGGGGEKKRRSALSKLKKIAKKKDLHAPSGEEEEVADARNLAGRSRGTLLERIGAVDETSERSSATLRTGGSNYSDRILMSSNKK</sequence>
<feature type="compositionally biased region" description="Polar residues" evidence="1">
    <location>
        <begin position="72"/>
        <end position="82"/>
    </location>
</feature>